<dbReference type="RefSeq" id="WP_386404193.1">
    <property type="nucleotide sequence ID" value="NZ_JBHSPT010000088.1"/>
</dbReference>
<reference evidence="2" key="1">
    <citation type="journal article" date="2019" name="Int. J. Syst. Evol. Microbiol.">
        <title>The Global Catalogue of Microorganisms (GCM) 10K type strain sequencing project: providing services to taxonomists for standard genome sequencing and annotation.</title>
        <authorList>
            <consortium name="The Broad Institute Genomics Platform"/>
            <consortium name="The Broad Institute Genome Sequencing Center for Infectious Disease"/>
            <person name="Wu L."/>
            <person name="Ma J."/>
        </authorList>
    </citation>
    <scope>NUCLEOTIDE SEQUENCE [LARGE SCALE GENOMIC DNA]</scope>
    <source>
        <strain evidence="2">JCM 12763</strain>
    </source>
</reference>
<evidence type="ECO:0000313" key="1">
    <source>
        <dbReference type="EMBL" id="MFC6059615.1"/>
    </source>
</evidence>
<evidence type="ECO:0000313" key="2">
    <source>
        <dbReference type="Proteomes" id="UP001596242"/>
    </source>
</evidence>
<comment type="caution">
    <text evidence="1">The sequence shown here is derived from an EMBL/GenBank/DDBJ whole genome shotgun (WGS) entry which is preliminary data.</text>
</comment>
<gene>
    <name evidence="1" type="ORF">ACFP50_30670</name>
</gene>
<dbReference type="Proteomes" id="UP001596242">
    <property type="component" value="Unassembled WGS sequence"/>
</dbReference>
<accession>A0ABW1M8L1</accession>
<organism evidence="1 2">
    <name type="scientific">Streptomyces pratens</name>
    <dbReference type="NCBI Taxonomy" id="887456"/>
    <lineage>
        <taxon>Bacteria</taxon>
        <taxon>Bacillati</taxon>
        <taxon>Actinomycetota</taxon>
        <taxon>Actinomycetes</taxon>
        <taxon>Kitasatosporales</taxon>
        <taxon>Streptomycetaceae</taxon>
        <taxon>Streptomyces</taxon>
    </lineage>
</organism>
<protein>
    <submittedName>
        <fullName evidence="1">Uncharacterized protein</fullName>
    </submittedName>
</protein>
<keyword evidence="2" id="KW-1185">Reference proteome</keyword>
<name>A0ABW1M8L1_9ACTN</name>
<proteinExistence type="predicted"/>
<sequence>MRPEVLAFVAAGPLPDWDADEEIVNLRFRQLETISAPVTPDEAHALAACFGPDAATASPGRYCT</sequence>
<dbReference type="EMBL" id="JBHSPT010000088">
    <property type="protein sequence ID" value="MFC6059615.1"/>
    <property type="molecule type" value="Genomic_DNA"/>
</dbReference>